<organism evidence="1 2">
    <name type="scientific">Taishania pollutisoli</name>
    <dbReference type="NCBI Taxonomy" id="2766479"/>
    <lineage>
        <taxon>Bacteria</taxon>
        <taxon>Pseudomonadati</taxon>
        <taxon>Bacteroidota</taxon>
        <taxon>Flavobacteriia</taxon>
        <taxon>Flavobacteriales</taxon>
        <taxon>Crocinitomicaceae</taxon>
        <taxon>Taishania</taxon>
    </lineage>
</organism>
<evidence type="ECO:0000313" key="2">
    <source>
        <dbReference type="Proteomes" id="UP000652681"/>
    </source>
</evidence>
<evidence type="ECO:0000313" key="1">
    <source>
        <dbReference type="EMBL" id="MBC9813929.1"/>
    </source>
</evidence>
<gene>
    <name evidence="1" type="ORF">H9Y05_15740</name>
</gene>
<dbReference type="Gene3D" id="3.30.420.40">
    <property type="match status" value="2"/>
</dbReference>
<dbReference type="SUPFAM" id="SSF53067">
    <property type="entry name" value="Actin-like ATPase domain"/>
    <property type="match status" value="1"/>
</dbReference>
<dbReference type="GO" id="GO:0016773">
    <property type="term" value="F:phosphotransferase activity, alcohol group as acceptor"/>
    <property type="evidence" value="ECO:0007669"/>
    <property type="project" value="InterPro"/>
</dbReference>
<reference evidence="1" key="1">
    <citation type="submission" date="2020-09" db="EMBL/GenBank/DDBJ databases">
        <title>Taishania pollutisoli gen. nov., sp. nov., Isolated from Tetrabromobisphenol A-Contaminated Soil.</title>
        <authorList>
            <person name="Chen Q."/>
        </authorList>
    </citation>
    <scope>NUCLEOTIDE SEQUENCE</scope>
    <source>
        <strain evidence="1">CZZ-1</strain>
    </source>
</reference>
<comment type="caution">
    <text evidence="1">The sequence shown here is derived from an EMBL/GenBank/DDBJ whole genome shotgun (WGS) entry which is preliminary data.</text>
</comment>
<dbReference type="AlphaFoldDB" id="A0A8J6TU47"/>
<keyword evidence="1" id="KW-0418">Kinase</keyword>
<accession>A0A8J6TU47</accession>
<dbReference type="PANTHER" id="PTHR30605:SF0">
    <property type="entry name" value="ANHYDRO-N-ACETYLMURAMIC ACID KINASE"/>
    <property type="match status" value="1"/>
</dbReference>
<name>A0A8J6TU47_9FLAO</name>
<dbReference type="GO" id="GO:0005524">
    <property type="term" value="F:ATP binding"/>
    <property type="evidence" value="ECO:0007669"/>
    <property type="project" value="InterPro"/>
</dbReference>
<proteinExistence type="predicted"/>
<sequence length="362" mass="39992">MQVKDFLHYELIGLMSGTSLDGVDICHVDFFYKNNKWSYKTHNARTQVYPAHLLKQLKNAVNLSGLELFSLDQQLGVFFGECINNFIADFSIQKNAITAIASHGHTVFHQPDKGLTVQIGCGESIAYTTGINTINDFRTKDVLHGGQGAPLVPIGDQLLFSEQADAFLNIGGFANFSVLNTDATVTAFDICPANIIINYFTRQLGLEYDKDGTIASAQTPDDTLLNLLNEIDAYNQPQPPSLGWEWIEQVILPVYEHQPVSIEVKIATATEHAAFQIARRLNEYHCKSVFITGGGTKNTFLISRIEHYFNGKIVIPDEETIDFKEALIFAFLGVLHLENIPNCLPSVTGASKAVVGGVMHRA</sequence>
<dbReference type="InterPro" id="IPR043129">
    <property type="entry name" value="ATPase_NBD"/>
</dbReference>
<dbReference type="Proteomes" id="UP000652681">
    <property type="component" value="Unassembled WGS sequence"/>
</dbReference>
<protein>
    <submittedName>
        <fullName evidence="1">Anhydro-N-acetylmuramic acid kinase</fullName>
    </submittedName>
</protein>
<dbReference type="RefSeq" id="WP_163491328.1">
    <property type="nucleotide sequence ID" value="NZ_JACVEL010000020.1"/>
</dbReference>
<dbReference type="PANTHER" id="PTHR30605">
    <property type="entry name" value="ANHYDRO-N-ACETYLMURAMIC ACID KINASE"/>
    <property type="match status" value="1"/>
</dbReference>
<dbReference type="GO" id="GO:0006040">
    <property type="term" value="P:amino sugar metabolic process"/>
    <property type="evidence" value="ECO:0007669"/>
    <property type="project" value="InterPro"/>
</dbReference>
<keyword evidence="1" id="KW-0808">Transferase</keyword>
<dbReference type="InterPro" id="IPR005338">
    <property type="entry name" value="Anhydro_N_Ac-Mur_kinase"/>
</dbReference>
<dbReference type="GO" id="GO:0009254">
    <property type="term" value="P:peptidoglycan turnover"/>
    <property type="evidence" value="ECO:0007669"/>
    <property type="project" value="InterPro"/>
</dbReference>
<dbReference type="GO" id="GO:0016301">
    <property type="term" value="F:kinase activity"/>
    <property type="evidence" value="ECO:0007669"/>
    <property type="project" value="UniProtKB-KW"/>
</dbReference>
<keyword evidence="2" id="KW-1185">Reference proteome</keyword>
<dbReference type="EMBL" id="JACVEL010000020">
    <property type="protein sequence ID" value="MBC9813929.1"/>
    <property type="molecule type" value="Genomic_DNA"/>
</dbReference>
<dbReference type="Pfam" id="PF03702">
    <property type="entry name" value="AnmK"/>
    <property type="match status" value="1"/>
</dbReference>